<name>A0A232FPA8_9HYME</name>
<dbReference type="Proteomes" id="UP000215335">
    <property type="component" value="Unassembled WGS sequence"/>
</dbReference>
<reference evidence="1 2" key="1">
    <citation type="journal article" date="2017" name="Curr. Biol.">
        <title>The Evolution of Venom by Co-option of Single-Copy Genes.</title>
        <authorList>
            <person name="Martinson E.O."/>
            <person name="Mrinalini"/>
            <person name="Kelkar Y.D."/>
            <person name="Chang C.H."/>
            <person name="Werren J.H."/>
        </authorList>
    </citation>
    <scope>NUCLEOTIDE SEQUENCE [LARGE SCALE GENOMIC DNA]</scope>
    <source>
        <strain evidence="1 2">Alberta</strain>
        <tissue evidence="1">Whole body</tissue>
    </source>
</reference>
<sequence>MFMSTKKKPWFYKKTLPRNVVTAINRSRADHYNLSASLTRFKIVNDTKCLCGEEVEDLNHVVCQCQLYNEQRFKLIRNLLTQKHQLPLHIDTLIVSKYVNF</sequence>
<protein>
    <recommendedName>
        <fullName evidence="3">Reverse transcriptase zinc-binding domain-containing protein</fullName>
    </recommendedName>
</protein>
<keyword evidence="2" id="KW-1185">Reference proteome</keyword>
<organism evidence="1 2">
    <name type="scientific">Trichomalopsis sarcophagae</name>
    <dbReference type="NCBI Taxonomy" id="543379"/>
    <lineage>
        <taxon>Eukaryota</taxon>
        <taxon>Metazoa</taxon>
        <taxon>Ecdysozoa</taxon>
        <taxon>Arthropoda</taxon>
        <taxon>Hexapoda</taxon>
        <taxon>Insecta</taxon>
        <taxon>Pterygota</taxon>
        <taxon>Neoptera</taxon>
        <taxon>Endopterygota</taxon>
        <taxon>Hymenoptera</taxon>
        <taxon>Apocrita</taxon>
        <taxon>Proctotrupomorpha</taxon>
        <taxon>Chalcidoidea</taxon>
        <taxon>Pteromalidae</taxon>
        <taxon>Pteromalinae</taxon>
        <taxon>Trichomalopsis</taxon>
    </lineage>
</organism>
<accession>A0A232FPA8</accession>
<dbReference type="AlphaFoldDB" id="A0A232FPA8"/>
<evidence type="ECO:0000313" key="1">
    <source>
        <dbReference type="EMBL" id="OXU32197.1"/>
    </source>
</evidence>
<dbReference type="EMBL" id="NNAY01000004">
    <property type="protein sequence ID" value="OXU32197.1"/>
    <property type="molecule type" value="Genomic_DNA"/>
</dbReference>
<comment type="caution">
    <text evidence="1">The sequence shown here is derived from an EMBL/GenBank/DDBJ whole genome shotgun (WGS) entry which is preliminary data.</text>
</comment>
<evidence type="ECO:0008006" key="3">
    <source>
        <dbReference type="Google" id="ProtNLM"/>
    </source>
</evidence>
<evidence type="ECO:0000313" key="2">
    <source>
        <dbReference type="Proteomes" id="UP000215335"/>
    </source>
</evidence>
<proteinExistence type="predicted"/>
<gene>
    <name evidence="1" type="ORF">TSAR_007991</name>
</gene>